<feature type="domain" description="Aminotransferase class V" evidence="2">
    <location>
        <begin position="17"/>
        <end position="362"/>
    </location>
</feature>
<gene>
    <name evidence="3" type="ORF">ACFQKE_11575</name>
</gene>
<evidence type="ECO:0000259" key="2">
    <source>
        <dbReference type="Pfam" id="PF00266"/>
    </source>
</evidence>
<keyword evidence="3" id="KW-0808">Transferase</keyword>
<sequence>MRPEDLRAEIPALDRGVYFNTGASGPAPRRVVSAASDFLEHHEYVAPVEEGAYPAAFETFEETREVVADFLGADPAEIALTESTADGIARVAAAIDWNPGDVVVRTDLEHSAGIVPWWNLRDRGVEVRVLGTEAGRIDLDAVADAVADARLLCLNSITWNYGTKLPIGRIVDIAHDHDTLVLVDGVQSPGQTPVDVREWGADFVAAAGHKWLLGPWGAGFLYVERSVADRLTPGVASYRSVADTGAEDLELKAGAPRLEVGTTSPAPYRGLVRAIETMDAIGYDTITGRIERLTDRLKVDLGDRLLSPREYESGLVTFTADDPEGLVERLAAEDIYVRSLPYPEAVRASVHVFNTAEDVDALLDAL</sequence>
<dbReference type="Gene3D" id="3.40.640.10">
    <property type="entry name" value="Type I PLP-dependent aspartate aminotransferase-like (Major domain)"/>
    <property type="match status" value="1"/>
</dbReference>
<accession>A0ABD6A0K6</accession>
<dbReference type="Gene3D" id="3.90.1150.10">
    <property type="entry name" value="Aspartate Aminotransferase, domain 1"/>
    <property type="match status" value="1"/>
</dbReference>
<dbReference type="GO" id="GO:0008483">
    <property type="term" value="F:transaminase activity"/>
    <property type="evidence" value="ECO:0007669"/>
    <property type="project" value="UniProtKB-KW"/>
</dbReference>
<dbReference type="InterPro" id="IPR000192">
    <property type="entry name" value="Aminotrans_V_dom"/>
</dbReference>
<protein>
    <submittedName>
        <fullName evidence="3">Aminotransferase class V-fold PLP-dependent enzyme</fullName>
    </submittedName>
</protein>
<proteinExistence type="predicted"/>
<evidence type="ECO:0000313" key="4">
    <source>
        <dbReference type="Proteomes" id="UP001596434"/>
    </source>
</evidence>
<keyword evidence="4" id="KW-1185">Reference proteome</keyword>
<keyword evidence="3" id="KW-0032">Aminotransferase</keyword>
<dbReference type="InterPro" id="IPR015424">
    <property type="entry name" value="PyrdxlP-dep_Trfase"/>
</dbReference>
<dbReference type="EMBL" id="JBHTAT010000001">
    <property type="protein sequence ID" value="MFC7255922.1"/>
    <property type="molecule type" value="Genomic_DNA"/>
</dbReference>
<dbReference type="GeneID" id="96954300"/>
<dbReference type="AlphaFoldDB" id="A0ABD6A0K6"/>
<dbReference type="RefSeq" id="WP_379704301.1">
    <property type="nucleotide sequence ID" value="NZ_JBHTAT010000001.1"/>
</dbReference>
<dbReference type="InterPro" id="IPR015422">
    <property type="entry name" value="PyrdxlP-dep_Trfase_small"/>
</dbReference>
<dbReference type="InterPro" id="IPR015421">
    <property type="entry name" value="PyrdxlP-dep_Trfase_major"/>
</dbReference>
<evidence type="ECO:0000256" key="1">
    <source>
        <dbReference type="ARBA" id="ARBA00022898"/>
    </source>
</evidence>
<dbReference type="PANTHER" id="PTHR43586">
    <property type="entry name" value="CYSTEINE DESULFURASE"/>
    <property type="match status" value="1"/>
</dbReference>
<organism evidence="3 4">
    <name type="scientific">Haloplanus litoreus</name>
    <dbReference type="NCBI Taxonomy" id="767515"/>
    <lineage>
        <taxon>Archaea</taxon>
        <taxon>Methanobacteriati</taxon>
        <taxon>Methanobacteriota</taxon>
        <taxon>Stenosarchaea group</taxon>
        <taxon>Halobacteria</taxon>
        <taxon>Halobacteriales</taxon>
        <taxon>Haloferacaceae</taxon>
        <taxon>Haloplanus</taxon>
    </lineage>
</organism>
<dbReference type="SUPFAM" id="SSF53383">
    <property type="entry name" value="PLP-dependent transferases"/>
    <property type="match status" value="1"/>
</dbReference>
<dbReference type="PANTHER" id="PTHR43586:SF8">
    <property type="entry name" value="CYSTEINE DESULFURASE 1, CHLOROPLASTIC"/>
    <property type="match status" value="1"/>
</dbReference>
<keyword evidence="1" id="KW-0663">Pyridoxal phosphate</keyword>
<reference evidence="3 4" key="1">
    <citation type="journal article" date="2019" name="Int. J. Syst. Evol. Microbiol.">
        <title>The Global Catalogue of Microorganisms (GCM) 10K type strain sequencing project: providing services to taxonomists for standard genome sequencing and annotation.</title>
        <authorList>
            <consortium name="The Broad Institute Genomics Platform"/>
            <consortium name="The Broad Institute Genome Sequencing Center for Infectious Disease"/>
            <person name="Wu L."/>
            <person name="Ma J."/>
        </authorList>
    </citation>
    <scope>NUCLEOTIDE SEQUENCE [LARGE SCALE GENOMIC DNA]</scope>
    <source>
        <strain evidence="3 4">GX21</strain>
    </source>
</reference>
<name>A0ABD6A0K6_9EURY</name>
<evidence type="ECO:0000313" key="3">
    <source>
        <dbReference type="EMBL" id="MFC7255922.1"/>
    </source>
</evidence>
<dbReference type="Pfam" id="PF00266">
    <property type="entry name" value="Aminotran_5"/>
    <property type="match status" value="1"/>
</dbReference>
<dbReference type="Proteomes" id="UP001596434">
    <property type="component" value="Unassembled WGS sequence"/>
</dbReference>
<comment type="caution">
    <text evidence="3">The sequence shown here is derived from an EMBL/GenBank/DDBJ whole genome shotgun (WGS) entry which is preliminary data.</text>
</comment>